<evidence type="ECO:0000313" key="2">
    <source>
        <dbReference type="Proteomes" id="UP000789759"/>
    </source>
</evidence>
<protein>
    <submittedName>
        <fullName evidence="1">6329_t:CDS:1</fullName>
    </submittedName>
</protein>
<comment type="caution">
    <text evidence="1">The sequence shown here is derived from an EMBL/GenBank/DDBJ whole genome shotgun (WGS) entry which is preliminary data.</text>
</comment>
<evidence type="ECO:0000313" key="1">
    <source>
        <dbReference type="EMBL" id="CAG8630183.1"/>
    </source>
</evidence>
<sequence>MKDDTDLFSKEDLFYSLEEHEKELIEESSEELDDLLVINESLSLIKEIIHGVKDFDINDLISD</sequence>
<keyword evidence="2" id="KW-1185">Reference proteome</keyword>
<dbReference type="EMBL" id="CAJVQA010005902">
    <property type="protein sequence ID" value="CAG8630183.1"/>
    <property type="molecule type" value="Genomic_DNA"/>
</dbReference>
<dbReference type="AlphaFoldDB" id="A0A9N9D6Y5"/>
<name>A0A9N9D6Y5_9GLOM</name>
<organism evidence="1 2">
    <name type="scientific">Cetraspora pellucida</name>
    <dbReference type="NCBI Taxonomy" id="1433469"/>
    <lineage>
        <taxon>Eukaryota</taxon>
        <taxon>Fungi</taxon>
        <taxon>Fungi incertae sedis</taxon>
        <taxon>Mucoromycota</taxon>
        <taxon>Glomeromycotina</taxon>
        <taxon>Glomeromycetes</taxon>
        <taxon>Diversisporales</taxon>
        <taxon>Gigasporaceae</taxon>
        <taxon>Cetraspora</taxon>
    </lineage>
</organism>
<reference evidence="1" key="1">
    <citation type="submission" date="2021-06" db="EMBL/GenBank/DDBJ databases">
        <authorList>
            <person name="Kallberg Y."/>
            <person name="Tangrot J."/>
            <person name="Rosling A."/>
        </authorList>
    </citation>
    <scope>NUCLEOTIDE SEQUENCE</scope>
    <source>
        <strain evidence="1">FL966</strain>
    </source>
</reference>
<gene>
    <name evidence="1" type="ORF">CPELLU_LOCUS8348</name>
</gene>
<accession>A0A9N9D6Y5</accession>
<dbReference type="Proteomes" id="UP000789759">
    <property type="component" value="Unassembled WGS sequence"/>
</dbReference>
<proteinExistence type="predicted"/>